<feature type="region of interest" description="Disordered" evidence="1">
    <location>
        <begin position="258"/>
        <end position="301"/>
    </location>
</feature>
<accession>A0AAD8DJP8</accession>
<feature type="region of interest" description="Disordered" evidence="1">
    <location>
        <begin position="33"/>
        <end position="58"/>
    </location>
</feature>
<organism evidence="2 3">
    <name type="scientific">Lichtheimia ornata</name>
    <dbReference type="NCBI Taxonomy" id="688661"/>
    <lineage>
        <taxon>Eukaryota</taxon>
        <taxon>Fungi</taxon>
        <taxon>Fungi incertae sedis</taxon>
        <taxon>Mucoromycota</taxon>
        <taxon>Mucoromycotina</taxon>
        <taxon>Mucoromycetes</taxon>
        <taxon>Mucorales</taxon>
        <taxon>Lichtheimiaceae</taxon>
        <taxon>Lichtheimia</taxon>
    </lineage>
</organism>
<evidence type="ECO:0000256" key="1">
    <source>
        <dbReference type="SAM" id="MobiDB-lite"/>
    </source>
</evidence>
<sequence>MQQVCSNCLQTRDSSHFQDPTRSYKTCDRCRNNRKRKRDGSSTLDGQSQQQQQQKQELSSVPLVPLATLHEHFVAATAHQQEEYCYEVRIMLDDTWLAHTDTDLAKRLCATLGECDGYRYILKTVNPSTARKGVASFYANCSQSLATAKASAVSTTARRRHTKQRKRFDCKGRISATIDRISRHVYVLLQHGMRHELPEPSRKTPPEIRELIRREELRGRTARDIYTDVQQQFPNTNITQAQVYYWWREFKIENEQASAAAAGSTPTTTSTTTTPPTTTTITTATQPENIITTSTTTPTTS</sequence>
<dbReference type="RefSeq" id="XP_058348754.1">
    <property type="nucleotide sequence ID" value="XM_058480231.1"/>
</dbReference>
<proteinExistence type="predicted"/>
<dbReference type="AlphaFoldDB" id="A0AAD8DJP8"/>
<evidence type="ECO:0000313" key="2">
    <source>
        <dbReference type="EMBL" id="KAJ8663842.1"/>
    </source>
</evidence>
<dbReference type="EMBL" id="JARTCD010000001">
    <property type="protein sequence ID" value="KAJ8663842.1"/>
    <property type="molecule type" value="Genomic_DNA"/>
</dbReference>
<feature type="compositionally biased region" description="Low complexity" evidence="1">
    <location>
        <begin position="47"/>
        <end position="56"/>
    </location>
</feature>
<reference evidence="2 3" key="1">
    <citation type="submission" date="2023-03" db="EMBL/GenBank/DDBJ databases">
        <title>Genome sequence of Lichtheimia ornata CBS 291.66.</title>
        <authorList>
            <person name="Mohabir J.T."/>
            <person name="Shea T.P."/>
            <person name="Kurbessoian T."/>
            <person name="Berby B."/>
            <person name="Fontaine J."/>
            <person name="Livny J."/>
            <person name="Gnirke A."/>
            <person name="Stajich J.E."/>
            <person name="Cuomo C.A."/>
        </authorList>
    </citation>
    <scope>NUCLEOTIDE SEQUENCE [LARGE SCALE GENOMIC DNA]</scope>
    <source>
        <strain evidence="2">CBS 291.66</strain>
    </source>
</reference>
<name>A0AAD8DJP8_9FUNG</name>
<feature type="compositionally biased region" description="Low complexity" evidence="1">
    <location>
        <begin position="258"/>
        <end position="285"/>
    </location>
</feature>
<evidence type="ECO:0000313" key="3">
    <source>
        <dbReference type="Proteomes" id="UP001234581"/>
    </source>
</evidence>
<dbReference type="Proteomes" id="UP001234581">
    <property type="component" value="Unassembled WGS sequence"/>
</dbReference>
<protein>
    <submittedName>
        <fullName evidence="2">Uncharacterized protein</fullName>
    </submittedName>
</protein>
<feature type="compositionally biased region" description="Low complexity" evidence="1">
    <location>
        <begin position="292"/>
        <end position="301"/>
    </location>
</feature>
<dbReference type="GeneID" id="83207538"/>
<comment type="caution">
    <text evidence="2">The sequence shown here is derived from an EMBL/GenBank/DDBJ whole genome shotgun (WGS) entry which is preliminary data.</text>
</comment>
<keyword evidence="3" id="KW-1185">Reference proteome</keyword>
<gene>
    <name evidence="2" type="ORF">O0I10_000116</name>
</gene>